<keyword evidence="3" id="KW-1185">Reference proteome</keyword>
<dbReference type="Proteomes" id="UP001152747">
    <property type="component" value="Unassembled WGS sequence"/>
</dbReference>
<keyword evidence="1" id="KW-0472">Membrane</keyword>
<proteinExistence type="predicted"/>
<feature type="transmembrane region" description="Helical" evidence="1">
    <location>
        <begin position="55"/>
        <end position="78"/>
    </location>
</feature>
<evidence type="ECO:0000256" key="1">
    <source>
        <dbReference type="SAM" id="Phobius"/>
    </source>
</evidence>
<evidence type="ECO:0000313" key="3">
    <source>
        <dbReference type="Proteomes" id="UP001152747"/>
    </source>
</evidence>
<comment type="caution">
    <text evidence="2">The sequence shown here is derived from an EMBL/GenBank/DDBJ whole genome shotgun (WGS) entry which is preliminary data.</text>
</comment>
<dbReference type="EMBL" id="CANHGI010000006">
    <property type="protein sequence ID" value="CAI5455168.1"/>
    <property type="molecule type" value="Genomic_DNA"/>
</dbReference>
<gene>
    <name evidence="2" type="ORF">CAMP_LOCUS17805</name>
</gene>
<dbReference type="AlphaFoldDB" id="A0A9P1J3N3"/>
<evidence type="ECO:0000313" key="2">
    <source>
        <dbReference type="EMBL" id="CAI5455168.1"/>
    </source>
</evidence>
<reference evidence="2" key="1">
    <citation type="submission" date="2022-11" db="EMBL/GenBank/DDBJ databases">
        <authorList>
            <person name="Kikuchi T."/>
        </authorList>
    </citation>
    <scope>NUCLEOTIDE SEQUENCE</scope>
    <source>
        <strain evidence="2">PS1010</strain>
    </source>
</reference>
<sequence length="79" mass="9110">MVKVSFDFADRKSGNDQNSLDVDFYTIEGTFKQVVIEDPNEFPILFTTQEIDNHIYQICCFLLTVWTVLVVIEVCSILT</sequence>
<keyword evidence="1" id="KW-0812">Transmembrane</keyword>
<name>A0A9P1J3N3_9PELO</name>
<organism evidence="2 3">
    <name type="scientific">Caenorhabditis angaria</name>
    <dbReference type="NCBI Taxonomy" id="860376"/>
    <lineage>
        <taxon>Eukaryota</taxon>
        <taxon>Metazoa</taxon>
        <taxon>Ecdysozoa</taxon>
        <taxon>Nematoda</taxon>
        <taxon>Chromadorea</taxon>
        <taxon>Rhabditida</taxon>
        <taxon>Rhabditina</taxon>
        <taxon>Rhabditomorpha</taxon>
        <taxon>Rhabditoidea</taxon>
        <taxon>Rhabditidae</taxon>
        <taxon>Peloderinae</taxon>
        <taxon>Caenorhabditis</taxon>
    </lineage>
</organism>
<keyword evidence="1" id="KW-1133">Transmembrane helix</keyword>
<accession>A0A9P1J3N3</accession>
<protein>
    <submittedName>
        <fullName evidence="2">Uncharacterized protein</fullName>
    </submittedName>
</protein>